<gene>
    <name evidence="1" type="ORF">IWQ62_004197</name>
</gene>
<name>A0A9W8E5M4_9FUNG</name>
<keyword evidence="2" id="KW-1185">Reference proteome</keyword>
<feature type="non-terminal residue" evidence="1">
    <location>
        <position position="1"/>
    </location>
</feature>
<proteinExistence type="predicted"/>
<sequence>VFFASNIPIKGFRKPTKEELGTASLRNEAFYQLQHQPLIPMEKVVQEHGFPELAPITDRHNPLAHEQIRSAERHWYTMNKILPAESWLYY</sequence>
<reference evidence="1" key="1">
    <citation type="submission" date="2022-07" db="EMBL/GenBank/DDBJ databases">
        <title>Phylogenomic reconstructions and comparative analyses of Kickxellomycotina fungi.</title>
        <authorList>
            <person name="Reynolds N.K."/>
            <person name="Stajich J.E."/>
            <person name="Barry K."/>
            <person name="Grigoriev I.V."/>
            <person name="Crous P."/>
            <person name="Smith M.E."/>
        </authorList>
    </citation>
    <scope>NUCLEOTIDE SEQUENCE</scope>
    <source>
        <strain evidence="1">RSA 1196</strain>
    </source>
</reference>
<dbReference type="Proteomes" id="UP001150925">
    <property type="component" value="Unassembled WGS sequence"/>
</dbReference>
<organism evidence="1 2">
    <name type="scientific">Dispira parvispora</name>
    <dbReference type="NCBI Taxonomy" id="1520584"/>
    <lineage>
        <taxon>Eukaryota</taxon>
        <taxon>Fungi</taxon>
        <taxon>Fungi incertae sedis</taxon>
        <taxon>Zoopagomycota</taxon>
        <taxon>Kickxellomycotina</taxon>
        <taxon>Dimargaritomycetes</taxon>
        <taxon>Dimargaritales</taxon>
        <taxon>Dimargaritaceae</taxon>
        <taxon>Dispira</taxon>
    </lineage>
</organism>
<protein>
    <submittedName>
        <fullName evidence="1">Uncharacterized protein</fullName>
    </submittedName>
</protein>
<accession>A0A9W8E5M4</accession>
<evidence type="ECO:0000313" key="1">
    <source>
        <dbReference type="EMBL" id="KAJ1960534.1"/>
    </source>
</evidence>
<evidence type="ECO:0000313" key="2">
    <source>
        <dbReference type="Proteomes" id="UP001150925"/>
    </source>
</evidence>
<dbReference type="EMBL" id="JANBPY010001321">
    <property type="protein sequence ID" value="KAJ1960534.1"/>
    <property type="molecule type" value="Genomic_DNA"/>
</dbReference>
<comment type="caution">
    <text evidence="1">The sequence shown here is derived from an EMBL/GenBank/DDBJ whole genome shotgun (WGS) entry which is preliminary data.</text>
</comment>
<dbReference type="AlphaFoldDB" id="A0A9W8E5M4"/>